<feature type="compositionally biased region" description="Polar residues" evidence="2">
    <location>
        <begin position="1817"/>
        <end position="1826"/>
    </location>
</feature>
<feature type="compositionally biased region" description="Acidic residues" evidence="2">
    <location>
        <begin position="618"/>
        <end position="632"/>
    </location>
</feature>
<dbReference type="GO" id="GO:1905515">
    <property type="term" value="P:non-motile cilium assembly"/>
    <property type="evidence" value="ECO:0007669"/>
    <property type="project" value="TreeGrafter"/>
</dbReference>
<sequence>MATGGGPFEDGMNDQDLPNWSSENVDDRLNNMDWGAQQKKANRSSEKNKKKFGVESDKRVTNDISPESSPGVGRRRTKIPHTFPHSRYMSQMSVPEQAELEKLKQRINFSDLDQRSIGSDSQGRATAANNKRQLSENRKPFNFLPMQINTNKSKDASTSPPNRETIGSAQCKELFASALSNDLLQNCQVSEEDGRGEPAMESSQIVSRLVQIRDYITKASSMREDLVEKNERSANVERLTHLIDHLKEQEKSYMKFLKKILARDPQQEPMEEIENLKKQHDLLKRMLQQQEQLRALQGRQAALLALQHKAEQAIAVMDDSVVAETAGSLSGVSITSELNEELNDLIQRFHNQLRDSQPPAVPDNRRQAESLSLTREVSQSRNPSASQRLPDEKVQLFSKMRVLQEKKQKMDKLLGELHTLRDQHLNNSSSSPQRSVDQRSTSAPSAPVGLAPVVNGESNSLTSSVPYPAASLVSQNESENEGHLNPSEKLQKLNEVRKRLNELRELVHYYEQTSDMMTDAVNENRKDEETEESEYDSEHENSEPVTNIRNPQVASTWNEVNSHSNAQCVSNNRDGRTVNSNFEINNRSAANIRALNVPPSLDCRYNRGGEQEIHVAQGEDEEEEEEEAEEEGVSGASLSSHRSSLVDEHPEDAEFEQKINRLMAAKQKLRQLQDLVAMVQDDDAGQGVISANTSNLDDFYPAEDDTKQNSNNTRGNANKTQKDTGVNEKAREKFYEAKLQQQQRELKQLQEERKKLIDIQEKIQALQTACPDLQLSAASVGNCPTKKSMPAITSTPTVNHHETSTSKSVFEPEDSSVVDNELWSEMRRHEMLREELRQRRKQLEALMAEHQRRQGLAETASPVAVSLRSDGSENLCTPQQSRTEKTMATWGGSTQCALDEEGDEDGYLSEGIVRTDEEEEEEQDASSNDNFSVYPSNSVNHNSYNGKETKNRWKNNCPFSADENYRPLAKTRQQNISMQRQENLRWVSELSYVEEKEQWQEQINQLKKQLDFSVSICQTLMQDQQTLSCLLQTLLTGPYSVMPSNVASPQVHFIMHQLNQCYTQLTWQQNNVQRLKQMLNELTRQQNQHPEKPGGKERGSSALHPPSPSLFCPFSFPTQPVNLFNIPGFTNFSSFAPGMNFSPLFPSNFGDFSQNISTPSEQQQPLAQNSSGKTEYMAFPKPFESSSSVGAEKPRNKKLPEEEVESSRPWLYEQEVEIEKPFIKTGFAVSVEKSTNSNRKNQLDTNGRRRQFDEESLESFSSMPDPVDPTTVTKTFKTRKASAQASLASKDKTPKSKSKKRNSTQLKSRVKNIRYESASMSSTCEPCKSRNRHSAQTEEPVQAKVFSRKNHEQLEKIIKCNRSTEISSETGSDFSMFEALRDTIYSEVATLISQNESRPHFLIELFHELQLLNTDYLRQRALYALQDIVSRHISESHEKGENVKSVNSGTWIASNSELTPSESLATTDDETFEKNFERETHKISEQNDADNASVLSVSSNFEPFATDDLGNTVIHLDQALARMREYERMKTEAESDSNVRCTCRIIEDGDGAGASTTVNNLEETPLIENHSSQQPVSEVSTIPCPRIDTQQLDRQIKAIMKEVIPFLKEHMDEVCSSQLLTSVRRMVLTLTQQNDESKEFVKFFHKQLGSILQDSLAKFAGRKLKDCGEDLLVEISEVLFNELAFFKLMQDLDNNSVTVKQRCKRKIEAAGVIQSYAKEAKRILEDHGSPAGEIDDEDKDKDETETVKQTQTSEVYDGPKNVRSDISDQEEDEESEGCPVSINLSKAETQALTNYGSGEDENEDEEMEEFEEGPVDVQTSLQANTEATEENEHDEQVLQHDFKKTAESKNVPLEQEATSKNDQDNSPVKPCYLNILENEQPLNSAAHKDSPATVDSTQQPNPLPLPLPEMEPLVPRVKEVKSAQETPESSLAGSPDTESPVLVNDYEAESGNISQKSDEEDFVKVEDLPLKLTIYSEADLRKKMVEEEQKNHLSGEICEMQTEELAGNSEILKEPETVGAQSI</sequence>
<dbReference type="InterPro" id="IPR024138">
    <property type="entry name" value="Pericentriolar_Pcm1"/>
</dbReference>
<dbReference type="eggNOG" id="ENOG502QRMF">
    <property type="taxonomic scope" value="Eukaryota"/>
</dbReference>
<feature type="compositionally biased region" description="Polar residues" evidence="2">
    <location>
        <begin position="925"/>
        <end position="946"/>
    </location>
</feature>
<evidence type="ECO:0000313" key="5">
    <source>
        <dbReference type="Proteomes" id="UP000001073"/>
    </source>
</evidence>
<dbReference type="EMBL" id="ADFV01171448">
    <property type="status" value="NOT_ANNOTATED_CDS"/>
    <property type="molecule type" value="Genomic_DNA"/>
</dbReference>
<feature type="region of interest" description="Disordered" evidence="2">
    <location>
        <begin position="1084"/>
        <end position="1104"/>
    </location>
</feature>
<dbReference type="Proteomes" id="UP000001073">
    <property type="component" value="Chromosome 4"/>
</dbReference>
<evidence type="ECO:0000256" key="1">
    <source>
        <dbReference type="SAM" id="Coils"/>
    </source>
</evidence>
<feature type="compositionally biased region" description="Acidic residues" evidence="2">
    <location>
        <begin position="1767"/>
        <end position="1776"/>
    </location>
</feature>
<gene>
    <name evidence="4" type="primary">PCM1</name>
</gene>
<dbReference type="GO" id="GO:0034451">
    <property type="term" value="C:centriolar satellite"/>
    <property type="evidence" value="ECO:0007669"/>
    <property type="project" value="TreeGrafter"/>
</dbReference>
<feature type="compositionally biased region" description="Polar residues" evidence="2">
    <location>
        <begin position="1923"/>
        <end position="1932"/>
    </location>
</feature>
<reference evidence="4" key="2">
    <citation type="submission" date="2025-08" db="UniProtKB">
        <authorList>
            <consortium name="Ensembl"/>
        </authorList>
    </citation>
    <scope>IDENTIFICATION</scope>
</reference>
<feature type="compositionally biased region" description="Basic and acidic residues" evidence="2">
    <location>
        <begin position="1834"/>
        <end position="1847"/>
    </location>
</feature>
<feature type="coiled-coil region" evidence="1">
    <location>
        <begin position="652"/>
        <end position="682"/>
    </location>
</feature>
<feature type="compositionally biased region" description="Polar residues" evidence="2">
    <location>
        <begin position="1152"/>
        <end position="1173"/>
    </location>
</feature>
<feature type="compositionally biased region" description="Acidic residues" evidence="2">
    <location>
        <begin position="1798"/>
        <end position="1814"/>
    </location>
</feature>
<dbReference type="PANTHER" id="PTHR14164">
    <property type="entry name" value="PERICENTRIOLAR MATERIAL 1-RELATED"/>
    <property type="match status" value="1"/>
</dbReference>
<dbReference type="EMBL" id="ADFV01171450">
    <property type="status" value="NOT_ANNOTATED_CDS"/>
    <property type="molecule type" value="Genomic_DNA"/>
</dbReference>
<reference evidence="4" key="3">
    <citation type="submission" date="2025-09" db="UniProtKB">
        <authorList>
            <consortium name="Ensembl"/>
        </authorList>
    </citation>
    <scope>IDENTIFICATION</scope>
</reference>
<dbReference type="Ensembl" id="ENSNLET00000031762.2">
    <property type="protein sequence ID" value="ENSNLEP00000023400.2"/>
    <property type="gene ID" value="ENSNLEG00000002836.3"/>
</dbReference>
<dbReference type="GO" id="GO:0034454">
    <property type="term" value="P:microtubule anchoring at centrosome"/>
    <property type="evidence" value="ECO:0007669"/>
    <property type="project" value="InterPro"/>
</dbReference>
<feature type="region of interest" description="Disordered" evidence="2">
    <location>
        <begin position="1723"/>
        <end position="1942"/>
    </location>
</feature>
<feature type="compositionally biased region" description="Basic and acidic residues" evidence="2">
    <location>
        <begin position="43"/>
        <end position="61"/>
    </location>
</feature>
<accession>M3Z9L3</accession>
<feature type="compositionally biased region" description="Polar residues" evidence="2">
    <location>
        <begin position="708"/>
        <end position="719"/>
    </location>
</feature>
<evidence type="ECO:0000313" key="4">
    <source>
        <dbReference type="Ensembl" id="ENSNLEP00000023400.2"/>
    </source>
</evidence>
<feature type="compositionally biased region" description="Basic and acidic residues" evidence="2">
    <location>
        <begin position="1192"/>
        <end position="1201"/>
    </location>
</feature>
<dbReference type="Pfam" id="PF15717">
    <property type="entry name" value="PCM1_C"/>
    <property type="match status" value="1"/>
</dbReference>
<feature type="compositionally biased region" description="Basic and acidic residues" evidence="2">
    <location>
        <begin position="1089"/>
        <end position="1099"/>
    </location>
</feature>
<protein>
    <submittedName>
        <fullName evidence="4">Pericentriolar material 1</fullName>
    </submittedName>
</protein>
<feature type="compositionally biased region" description="Low complexity" evidence="2">
    <location>
        <begin position="634"/>
        <end position="643"/>
    </location>
</feature>
<evidence type="ECO:0000256" key="2">
    <source>
        <dbReference type="SAM" id="MobiDB-lite"/>
    </source>
</evidence>
<feature type="region of interest" description="Disordered" evidence="2">
    <location>
        <begin position="791"/>
        <end position="813"/>
    </location>
</feature>
<feature type="region of interest" description="Disordered" evidence="2">
    <location>
        <begin position="354"/>
        <end position="393"/>
    </location>
</feature>
<feature type="compositionally biased region" description="Polar residues" evidence="2">
    <location>
        <begin position="1782"/>
        <end position="1796"/>
    </location>
</feature>
<feature type="region of interest" description="Disordered" evidence="2">
    <location>
        <begin position="690"/>
        <end position="727"/>
    </location>
</feature>
<evidence type="ECO:0000259" key="3">
    <source>
        <dbReference type="Pfam" id="PF15717"/>
    </source>
</evidence>
<feature type="region of interest" description="Disordered" evidence="2">
    <location>
        <begin position="615"/>
        <end position="652"/>
    </location>
</feature>
<feature type="compositionally biased region" description="Basic residues" evidence="2">
    <location>
        <begin position="1295"/>
        <end position="1312"/>
    </location>
</feature>
<feature type="compositionally biased region" description="Polar residues" evidence="2">
    <location>
        <begin position="116"/>
        <end position="132"/>
    </location>
</feature>
<dbReference type="GeneID" id="100607756"/>
<name>M3Z9L3_NOMLE</name>
<feature type="coiled-coil region" evidence="1">
    <location>
        <begin position="826"/>
        <end position="853"/>
    </location>
</feature>
<feature type="region of interest" description="Disordered" evidence="2">
    <location>
        <begin position="421"/>
        <end position="450"/>
    </location>
</feature>
<keyword evidence="5" id="KW-1185">Reference proteome</keyword>
<reference evidence="4 5" key="1">
    <citation type="submission" date="2012-10" db="EMBL/GenBank/DDBJ databases">
        <authorList>
            <consortium name="Gibbon Genome Sequencing Consortium"/>
        </authorList>
    </citation>
    <scope>NUCLEOTIDE SEQUENCE [LARGE SCALE GENOMIC DNA]</scope>
</reference>
<proteinExistence type="predicted"/>
<feature type="region of interest" description="Disordered" evidence="2">
    <location>
        <begin position="1152"/>
        <end position="1209"/>
    </location>
</feature>
<dbReference type="GO" id="GO:0036064">
    <property type="term" value="C:ciliary basal body"/>
    <property type="evidence" value="ECO:0007669"/>
    <property type="project" value="TreeGrafter"/>
</dbReference>
<dbReference type="PANTHER" id="PTHR14164:SF12">
    <property type="entry name" value="PERICENTRIOLAR MATERIAL 1 PROTEIN"/>
    <property type="match status" value="1"/>
</dbReference>
<dbReference type="OrthoDB" id="2125770at2759"/>
<feature type="compositionally biased region" description="Polar residues" evidence="2">
    <location>
        <begin position="1233"/>
        <end position="1245"/>
    </location>
</feature>
<feature type="domain" description="Pericentriolar material 1 protein C-terminal" evidence="3">
    <location>
        <begin position="1371"/>
        <end position="1997"/>
    </location>
</feature>
<feature type="compositionally biased region" description="Polar residues" evidence="2">
    <location>
        <begin position="147"/>
        <end position="165"/>
    </location>
</feature>
<dbReference type="CTD" id="5108"/>
<dbReference type="KEGG" id="nle:100607756"/>
<keyword evidence="1" id="KW-0175">Coiled coil</keyword>
<feature type="region of interest" description="Disordered" evidence="2">
    <location>
        <begin position="1"/>
        <end position="86"/>
    </location>
</feature>
<feature type="region of interest" description="Disordered" evidence="2">
    <location>
        <begin position="1233"/>
        <end position="1342"/>
    </location>
</feature>
<dbReference type="InterPro" id="IPR031446">
    <property type="entry name" value="PCM1_C"/>
</dbReference>
<feature type="region of interest" description="Disordered" evidence="2">
    <location>
        <begin position="915"/>
        <end position="953"/>
    </location>
</feature>
<dbReference type="EMBL" id="ADFV01171449">
    <property type="status" value="NOT_ANNOTATED_CDS"/>
    <property type="molecule type" value="Genomic_DNA"/>
</dbReference>
<feature type="coiled-coil region" evidence="1">
    <location>
        <begin position="732"/>
        <end position="769"/>
    </location>
</feature>
<organism evidence="4 5">
    <name type="scientific">Nomascus leucogenys</name>
    <name type="common">Northern white-cheeked gibbon</name>
    <name type="synonym">Hylobates leucogenys</name>
    <dbReference type="NCBI Taxonomy" id="61853"/>
    <lineage>
        <taxon>Eukaryota</taxon>
        <taxon>Metazoa</taxon>
        <taxon>Chordata</taxon>
        <taxon>Craniata</taxon>
        <taxon>Vertebrata</taxon>
        <taxon>Euteleostomi</taxon>
        <taxon>Mammalia</taxon>
        <taxon>Eutheria</taxon>
        <taxon>Euarchontoglires</taxon>
        <taxon>Primates</taxon>
        <taxon>Haplorrhini</taxon>
        <taxon>Catarrhini</taxon>
        <taxon>Hylobatidae</taxon>
        <taxon>Nomascus</taxon>
    </lineage>
</organism>
<feature type="coiled-coil region" evidence="1">
    <location>
        <begin position="989"/>
        <end position="1016"/>
    </location>
</feature>
<dbReference type="GeneTree" id="ENSGT00390000006641"/>
<feature type="compositionally biased region" description="Polar residues" evidence="2">
    <location>
        <begin position="425"/>
        <end position="444"/>
    </location>
</feature>
<dbReference type="HOGENOM" id="CLU_002145_0_0_1"/>
<feature type="region of interest" description="Disordered" evidence="2">
    <location>
        <begin position="111"/>
        <end position="165"/>
    </location>
</feature>
<feature type="region of interest" description="Disordered" evidence="2">
    <location>
        <begin position="523"/>
        <end position="548"/>
    </location>
</feature>
<feature type="compositionally biased region" description="Polar residues" evidence="2">
    <location>
        <begin position="369"/>
        <end position="387"/>
    </location>
</feature>
<dbReference type="GO" id="GO:0071539">
    <property type="term" value="P:protein localization to centrosome"/>
    <property type="evidence" value="ECO:0007669"/>
    <property type="project" value="InterPro"/>
</dbReference>